<name>M6VCE4_9LEPT</name>
<dbReference type="Proteomes" id="UP000012112">
    <property type="component" value="Unassembled WGS sequence"/>
</dbReference>
<proteinExistence type="predicted"/>
<protein>
    <submittedName>
        <fullName evidence="1">Uncharacterized protein</fullName>
    </submittedName>
</protein>
<evidence type="ECO:0000313" key="1">
    <source>
        <dbReference type="EMBL" id="EMO54505.1"/>
    </source>
</evidence>
<dbReference type="AlphaFoldDB" id="M6VCE4"/>
<evidence type="ECO:0000313" key="2">
    <source>
        <dbReference type="Proteomes" id="UP000012112"/>
    </source>
</evidence>
<reference evidence="1 2" key="1">
    <citation type="submission" date="2013-01" db="EMBL/GenBank/DDBJ databases">
        <authorList>
            <person name="Harkins D.M."/>
            <person name="Durkin A.S."/>
            <person name="Brinkac L.M."/>
            <person name="Haft D.H."/>
            <person name="Selengut J.D."/>
            <person name="Sanka R."/>
            <person name="DePew J."/>
            <person name="Purushe J."/>
            <person name="Matthias M.A."/>
            <person name="Vinetz J.M."/>
            <person name="Sutton G.G."/>
            <person name="Nierman W.C."/>
            <person name="Fouts D.E."/>
        </authorList>
    </citation>
    <scope>NUCLEOTIDE SEQUENCE [LARGE SCALE GENOMIC DNA]</scope>
    <source>
        <strain evidence="1 2">HAI1536</strain>
    </source>
</reference>
<dbReference type="EMBL" id="AKWD02000026">
    <property type="protein sequence ID" value="EMO54505.1"/>
    <property type="molecule type" value="Genomic_DNA"/>
</dbReference>
<accession>M6VCE4</accession>
<sequence>MLYERRGRQIQQIESLDVTEMELEPILKGSNFAFEYE</sequence>
<gene>
    <name evidence="1" type="ORF">LEP1GSC172_2731</name>
</gene>
<comment type="caution">
    <text evidence="1">The sequence shown here is derived from an EMBL/GenBank/DDBJ whole genome shotgun (WGS) entry which is preliminary data.</text>
</comment>
<organism evidence="1 2">
    <name type="scientific">Leptospira noguchii</name>
    <dbReference type="NCBI Taxonomy" id="28182"/>
    <lineage>
        <taxon>Bacteria</taxon>
        <taxon>Pseudomonadati</taxon>
        <taxon>Spirochaetota</taxon>
        <taxon>Spirochaetia</taxon>
        <taxon>Leptospirales</taxon>
        <taxon>Leptospiraceae</taxon>
        <taxon>Leptospira</taxon>
    </lineage>
</organism>